<dbReference type="HOGENOM" id="CLU_2510034_0_0_3"/>
<dbReference type="KEGG" id="pmt:PMT_0410"/>
<dbReference type="EMBL" id="BX548175">
    <property type="protein sequence ID" value="CAE20585.1"/>
    <property type="molecule type" value="Genomic_DNA"/>
</dbReference>
<gene>
    <name evidence="1" type="ordered locus">PMT_0410</name>
</gene>
<proteinExistence type="predicted"/>
<reference evidence="1 2" key="1">
    <citation type="journal article" date="2003" name="Nature">
        <title>Genome divergence in two Prochlorococcus ecotypes reflects oceanic niche differentiation.</title>
        <authorList>
            <person name="Rocap G."/>
            <person name="Larimer F.W."/>
            <person name="Lamerdin J.E."/>
            <person name="Malfatti S."/>
            <person name="Chain P."/>
            <person name="Ahlgren N.A."/>
            <person name="Arellano A."/>
            <person name="Coleman M."/>
            <person name="Hauser L."/>
            <person name="Hess W.R."/>
            <person name="Johnson Z.I."/>
            <person name="Land M.L."/>
            <person name="Lindell D."/>
            <person name="Post A.F."/>
            <person name="Regala W."/>
            <person name="Shah M."/>
            <person name="Shaw S.L."/>
            <person name="Steglich C."/>
            <person name="Sullivan M.B."/>
            <person name="Ting C.S."/>
            <person name="Tolonen A."/>
            <person name="Webb E.A."/>
            <person name="Zinser E.R."/>
            <person name="Chisholm S.W."/>
        </authorList>
    </citation>
    <scope>NUCLEOTIDE SEQUENCE [LARGE SCALE GENOMIC DNA]</scope>
    <source>
        <strain evidence="2">MIT 9313</strain>
    </source>
</reference>
<evidence type="ECO:0000313" key="2">
    <source>
        <dbReference type="Proteomes" id="UP000001423"/>
    </source>
</evidence>
<dbReference type="AlphaFoldDB" id="Q7V8E3"/>
<name>Q7V8E3_PROMM</name>
<accession>Q7V8E3</accession>
<evidence type="ECO:0000313" key="1">
    <source>
        <dbReference type="EMBL" id="CAE20585.1"/>
    </source>
</evidence>
<protein>
    <submittedName>
        <fullName evidence="1">Uncharacterized protein</fullName>
    </submittedName>
</protein>
<organism evidence="1 2">
    <name type="scientific">Prochlorococcus marinus (strain MIT 9313)</name>
    <dbReference type="NCBI Taxonomy" id="74547"/>
    <lineage>
        <taxon>Bacteria</taxon>
        <taxon>Bacillati</taxon>
        <taxon>Cyanobacteriota</taxon>
        <taxon>Cyanophyceae</taxon>
        <taxon>Synechococcales</taxon>
        <taxon>Prochlorococcaceae</taxon>
        <taxon>Prochlorococcus</taxon>
    </lineage>
</organism>
<keyword evidence="2" id="KW-1185">Reference proteome</keyword>
<sequence length="85" mass="9323">MTYCGLLVNVLFAGVKSLPISSDIEEQLFQPLAIRPDLAAQRQAMPLRVNSSEIIGKLPRPRAVATHPVVGRHPGTDSLARLFYL</sequence>
<dbReference type="Proteomes" id="UP000001423">
    <property type="component" value="Chromosome"/>
</dbReference>